<dbReference type="KEGG" id="ifn:GM661_08945"/>
<keyword evidence="2" id="KW-1185">Reference proteome</keyword>
<dbReference type="AlphaFoldDB" id="A0A8A7KJP8"/>
<dbReference type="PIRSF" id="PIRSF011570">
    <property type="entry name" value="SpoVAD"/>
    <property type="match status" value="1"/>
</dbReference>
<organism evidence="1 2">
    <name type="scientific">Iocasia fonsfrigidae</name>
    <dbReference type="NCBI Taxonomy" id="2682810"/>
    <lineage>
        <taxon>Bacteria</taxon>
        <taxon>Bacillati</taxon>
        <taxon>Bacillota</taxon>
        <taxon>Clostridia</taxon>
        <taxon>Halanaerobiales</taxon>
        <taxon>Halanaerobiaceae</taxon>
        <taxon>Iocasia</taxon>
    </lineage>
</organism>
<accession>A0A8A7KJP8</accession>
<sequence length="338" mass="35758">MAEKLQGQTISYKNPPHIIAHGSIVGPEEGKGPLGDSFDLVCEDVKCEEKTWEKGEKKMVADLIELTLGKASISASDVDFLIAGDLLDQIITANFVSRDYDIPFLGIYGACSTAVEALALGSMKMDGGYADCILCFASSNYQTAERQFRTPLEYGVQYTGNNQWTVTGAGAYLLGWIGGKVWITHSTIGKVIDLGIKDANDMGAAMAPAAADTILQHFTDLNRGPQDYDMIITGDLAGIGKKILTSLLEEKNIKTGNKLQDCGAMIFGGKKKYGAGGSGCAASAVIIGSVIIPQIISGKLNRVLVIGTGALLSPLSVLQNESVPGIAHAVVIEKIPEE</sequence>
<evidence type="ECO:0000313" key="2">
    <source>
        <dbReference type="Proteomes" id="UP000665020"/>
    </source>
</evidence>
<dbReference type="NCBIfam" id="TIGR02845">
    <property type="entry name" value="spore_V_AD"/>
    <property type="match status" value="1"/>
</dbReference>
<dbReference type="EMBL" id="CP046640">
    <property type="protein sequence ID" value="QTL98092.1"/>
    <property type="molecule type" value="Genomic_DNA"/>
</dbReference>
<dbReference type="GO" id="GO:0016746">
    <property type="term" value="F:acyltransferase activity"/>
    <property type="evidence" value="ECO:0007669"/>
    <property type="project" value="InterPro"/>
</dbReference>
<dbReference type="NCBIfam" id="NF006160">
    <property type="entry name" value="PRK08304.1"/>
    <property type="match status" value="1"/>
</dbReference>
<dbReference type="Pfam" id="PF07451">
    <property type="entry name" value="SpoVAD"/>
    <property type="match status" value="1"/>
</dbReference>
<gene>
    <name evidence="1" type="primary">spoVAD</name>
    <name evidence="1" type="ORF">GM661_08945</name>
</gene>
<dbReference type="InterPro" id="IPR016039">
    <property type="entry name" value="Thiolase-like"/>
</dbReference>
<dbReference type="SUPFAM" id="SSF53901">
    <property type="entry name" value="Thiolase-like"/>
    <property type="match status" value="1"/>
</dbReference>
<name>A0A8A7KJP8_9FIRM</name>
<dbReference type="RefSeq" id="WP_230869671.1">
    <property type="nucleotide sequence ID" value="NZ_CP046640.1"/>
</dbReference>
<dbReference type="Proteomes" id="UP000665020">
    <property type="component" value="Chromosome"/>
</dbReference>
<evidence type="ECO:0000313" key="1">
    <source>
        <dbReference type="EMBL" id="QTL98092.1"/>
    </source>
</evidence>
<dbReference type="InterPro" id="IPR038369">
    <property type="entry name" value="SpoVAD_sf"/>
</dbReference>
<dbReference type="InterPro" id="IPR010894">
    <property type="entry name" value="SpoVAD"/>
</dbReference>
<protein>
    <submittedName>
        <fullName evidence="1">Stage V sporulation protein AD</fullName>
    </submittedName>
</protein>
<proteinExistence type="predicted"/>
<dbReference type="Gene3D" id="3.40.47.40">
    <property type="entry name" value="Stage V sporulation protein AD"/>
    <property type="match status" value="1"/>
</dbReference>
<reference evidence="1" key="1">
    <citation type="submission" date="2019-12" db="EMBL/GenBank/DDBJ databases">
        <authorList>
            <person name="zhang j."/>
            <person name="sun C.M."/>
        </authorList>
    </citation>
    <scope>NUCLEOTIDE SEQUENCE</scope>
    <source>
        <strain evidence="1">NS-1</strain>
    </source>
</reference>